<proteinExistence type="predicted"/>
<dbReference type="EMBL" id="JACAGB010000004">
    <property type="protein sequence ID" value="KAF6366519.1"/>
    <property type="molecule type" value="Genomic_DNA"/>
</dbReference>
<comment type="caution">
    <text evidence="1">The sequence shown here is derived from an EMBL/GenBank/DDBJ whole genome shotgun (WGS) entry which is preliminary data.</text>
</comment>
<reference evidence="1 2" key="1">
    <citation type="journal article" date="2020" name="Nature">
        <title>Six reference-quality genomes reveal evolution of bat adaptations.</title>
        <authorList>
            <person name="Jebb D."/>
            <person name="Huang Z."/>
            <person name="Pippel M."/>
            <person name="Hughes G.M."/>
            <person name="Lavrichenko K."/>
            <person name="Devanna P."/>
            <person name="Winkler S."/>
            <person name="Jermiin L.S."/>
            <person name="Skirmuntt E.C."/>
            <person name="Katzourakis A."/>
            <person name="Burkitt-Gray L."/>
            <person name="Ray D.A."/>
            <person name="Sullivan K.A.M."/>
            <person name="Roscito J.G."/>
            <person name="Kirilenko B.M."/>
            <person name="Davalos L.M."/>
            <person name="Corthals A.P."/>
            <person name="Power M.L."/>
            <person name="Jones G."/>
            <person name="Ransome R.D."/>
            <person name="Dechmann D.K.N."/>
            <person name="Locatelli A.G."/>
            <person name="Puechmaille S.J."/>
            <person name="Fedrigo O."/>
            <person name="Jarvis E.D."/>
            <person name="Hiller M."/>
            <person name="Vernes S.C."/>
            <person name="Myers E.W."/>
            <person name="Teeling E.C."/>
        </authorList>
    </citation>
    <scope>NUCLEOTIDE SEQUENCE [LARGE SCALE GENOMIC DNA]</scope>
    <source>
        <strain evidence="1">MPipKuh1</strain>
        <tissue evidence="1">Flight muscle</tissue>
    </source>
</reference>
<sequence>MRHCGPDPTPHFQLTWLPRQASLLGLLFSTPTIPALPSLSPSQALSPLLTHFSYGSPVLIPFHLPILHHFLVKPVFCYVLSANGLQVPYSAPVPLLCKCLPLGYPALGKLTKGEEDLEEETKLKRVPESTLRIALREGLGERK</sequence>
<dbReference type="Proteomes" id="UP000558488">
    <property type="component" value="Unassembled WGS sequence"/>
</dbReference>
<dbReference type="AlphaFoldDB" id="A0A7J7YXH0"/>
<protein>
    <submittedName>
        <fullName evidence="1">Uncharacterized protein</fullName>
    </submittedName>
</protein>
<keyword evidence="2" id="KW-1185">Reference proteome</keyword>
<name>A0A7J7YXH0_PIPKU</name>
<gene>
    <name evidence="1" type="ORF">mPipKuh1_009921</name>
</gene>
<organism evidence="1 2">
    <name type="scientific">Pipistrellus kuhlii</name>
    <name type="common">Kuhl's pipistrelle</name>
    <dbReference type="NCBI Taxonomy" id="59472"/>
    <lineage>
        <taxon>Eukaryota</taxon>
        <taxon>Metazoa</taxon>
        <taxon>Chordata</taxon>
        <taxon>Craniata</taxon>
        <taxon>Vertebrata</taxon>
        <taxon>Euteleostomi</taxon>
        <taxon>Mammalia</taxon>
        <taxon>Eutheria</taxon>
        <taxon>Laurasiatheria</taxon>
        <taxon>Chiroptera</taxon>
        <taxon>Yangochiroptera</taxon>
        <taxon>Vespertilionidae</taxon>
        <taxon>Pipistrellus</taxon>
    </lineage>
</organism>
<accession>A0A7J7YXH0</accession>
<evidence type="ECO:0000313" key="2">
    <source>
        <dbReference type="Proteomes" id="UP000558488"/>
    </source>
</evidence>
<evidence type="ECO:0000313" key="1">
    <source>
        <dbReference type="EMBL" id="KAF6366519.1"/>
    </source>
</evidence>